<dbReference type="Pfam" id="PF01694">
    <property type="entry name" value="Rhomboid"/>
    <property type="match status" value="1"/>
</dbReference>
<evidence type="ECO:0000313" key="10">
    <source>
        <dbReference type="EMBL" id="CAB4781695.1"/>
    </source>
</evidence>
<dbReference type="EMBL" id="CAEZXW010000129">
    <property type="protein sequence ID" value="CAB4715707.1"/>
    <property type="molecule type" value="Genomic_DNA"/>
</dbReference>
<feature type="transmembrane region" description="Helical" evidence="7">
    <location>
        <begin position="245"/>
        <end position="262"/>
    </location>
</feature>
<evidence type="ECO:0000259" key="8">
    <source>
        <dbReference type="Pfam" id="PF01694"/>
    </source>
</evidence>
<dbReference type="EMBL" id="CAEZZQ010000088">
    <property type="protein sequence ID" value="CAB4781695.1"/>
    <property type="molecule type" value="Genomic_DNA"/>
</dbReference>
<keyword evidence="6 7" id="KW-0472">Membrane</keyword>
<evidence type="ECO:0000256" key="1">
    <source>
        <dbReference type="ARBA" id="ARBA00004141"/>
    </source>
</evidence>
<evidence type="ECO:0000256" key="7">
    <source>
        <dbReference type="SAM" id="Phobius"/>
    </source>
</evidence>
<comment type="subcellular location">
    <subcellularLocation>
        <location evidence="1">Membrane</location>
        <topology evidence="1">Multi-pass membrane protein</topology>
    </subcellularLocation>
</comment>
<name>A0A6J7GP46_9ZZZZ</name>
<evidence type="ECO:0000256" key="2">
    <source>
        <dbReference type="ARBA" id="ARBA00009045"/>
    </source>
</evidence>
<dbReference type="InterPro" id="IPR050925">
    <property type="entry name" value="Rhomboid_protease_S54"/>
</dbReference>
<dbReference type="PANTHER" id="PTHR43731:SF14">
    <property type="entry name" value="PRESENILIN-ASSOCIATED RHOMBOID-LIKE PROTEIN, MITOCHONDRIAL"/>
    <property type="match status" value="1"/>
</dbReference>
<proteinExistence type="inferred from homology"/>
<dbReference type="InterPro" id="IPR022764">
    <property type="entry name" value="Peptidase_S54_rhomboid_dom"/>
</dbReference>
<dbReference type="GO" id="GO:0004252">
    <property type="term" value="F:serine-type endopeptidase activity"/>
    <property type="evidence" value="ECO:0007669"/>
    <property type="project" value="InterPro"/>
</dbReference>
<dbReference type="AlphaFoldDB" id="A0A6J7GP46"/>
<evidence type="ECO:0000256" key="3">
    <source>
        <dbReference type="ARBA" id="ARBA00022692"/>
    </source>
</evidence>
<feature type="transmembrane region" description="Helical" evidence="7">
    <location>
        <begin position="108"/>
        <end position="133"/>
    </location>
</feature>
<accession>A0A6J7GP46</accession>
<feature type="transmembrane region" description="Helical" evidence="7">
    <location>
        <begin position="145"/>
        <end position="164"/>
    </location>
</feature>
<dbReference type="InterPro" id="IPR035952">
    <property type="entry name" value="Rhomboid-like_sf"/>
</dbReference>
<keyword evidence="5 7" id="KW-1133">Transmembrane helix</keyword>
<comment type="similarity">
    <text evidence="2">Belongs to the peptidase S54 family.</text>
</comment>
<dbReference type="GO" id="GO:0016020">
    <property type="term" value="C:membrane"/>
    <property type="evidence" value="ECO:0007669"/>
    <property type="project" value="UniProtKB-SubCell"/>
</dbReference>
<dbReference type="EMBL" id="CAFBQF010000110">
    <property type="protein sequence ID" value="CAB5056468.1"/>
    <property type="molecule type" value="Genomic_DNA"/>
</dbReference>
<feature type="transmembrane region" description="Helical" evidence="7">
    <location>
        <begin position="58"/>
        <end position="76"/>
    </location>
</feature>
<evidence type="ECO:0000313" key="11">
    <source>
        <dbReference type="EMBL" id="CAB4908468.1"/>
    </source>
</evidence>
<evidence type="ECO:0000313" key="12">
    <source>
        <dbReference type="EMBL" id="CAB5041353.1"/>
    </source>
</evidence>
<evidence type="ECO:0000256" key="4">
    <source>
        <dbReference type="ARBA" id="ARBA00022801"/>
    </source>
</evidence>
<gene>
    <name evidence="9" type="ORF">UFOPK2593_01394</name>
    <name evidence="10" type="ORF">UFOPK2894_01252</name>
    <name evidence="11" type="ORF">UFOPK3492_01343</name>
    <name evidence="12" type="ORF">UFOPK4234_01276</name>
    <name evidence="13" type="ORF">UFOPK4295_01480</name>
</gene>
<feature type="transmembrane region" description="Helical" evidence="7">
    <location>
        <begin position="196"/>
        <end position="214"/>
    </location>
</feature>
<reference evidence="11" key="1">
    <citation type="submission" date="2020-05" db="EMBL/GenBank/DDBJ databases">
        <authorList>
            <person name="Chiriac C."/>
            <person name="Salcher M."/>
            <person name="Ghai R."/>
            <person name="Kavagutti S V."/>
        </authorList>
    </citation>
    <scope>NUCLEOTIDE SEQUENCE</scope>
</reference>
<sequence length="276" mass="29353">MIQSCVVHADRETYLSCTRCGRPACADCLIPASVGFHCRECVAIASAQTPRVRAARGYTPLLTFIFIGISVLGYLLQQVDSTIFNKLALVGYAQYSDGTWLGVANGEWYRLATVALLHGGILHLLFNMYALWAIGTSLESVIGRWRFGAIYVVSLLGGSSASLLFNASNIPAVGASGAIFGLFGAAVIVNRQGGRNAASMYSVIAINVAMGFLIPNVDWHAHLGGLIFGAVSTALLVAGPARKWLGGRIAGISLLLLVAFFLDSQRVTELQLLMGQ</sequence>
<evidence type="ECO:0000313" key="13">
    <source>
        <dbReference type="EMBL" id="CAB5056468.1"/>
    </source>
</evidence>
<feature type="domain" description="Peptidase S54 rhomboid" evidence="8">
    <location>
        <begin position="106"/>
        <end position="237"/>
    </location>
</feature>
<dbReference type="EMBL" id="CAFBQA010000085">
    <property type="protein sequence ID" value="CAB5041353.1"/>
    <property type="molecule type" value="Genomic_DNA"/>
</dbReference>
<keyword evidence="3 7" id="KW-0812">Transmembrane</keyword>
<dbReference type="EMBL" id="CAFBMD010000156">
    <property type="protein sequence ID" value="CAB4908468.1"/>
    <property type="molecule type" value="Genomic_DNA"/>
</dbReference>
<evidence type="ECO:0000313" key="9">
    <source>
        <dbReference type="EMBL" id="CAB4715707.1"/>
    </source>
</evidence>
<feature type="transmembrane region" description="Helical" evidence="7">
    <location>
        <begin position="170"/>
        <end position="189"/>
    </location>
</feature>
<protein>
    <submittedName>
        <fullName evidence="11">Unannotated protein</fullName>
    </submittedName>
</protein>
<dbReference type="PANTHER" id="PTHR43731">
    <property type="entry name" value="RHOMBOID PROTEASE"/>
    <property type="match status" value="1"/>
</dbReference>
<keyword evidence="4" id="KW-0378">Hydrolase</keyword>
<dbReference type="Gene3D" id="1.20.1540.10">
    <property type="entry name" value="Rhomboid-like"/>
    <property type="match status" value="1"/>
</dbReference>
<organism evidence="11">
    <name type="scientific">freshwater metagenome</name>
    <dbReference type="NCBI Taxonomy" id="449393"/>
    <lineage>
        <taxon>unclassified sequences</taxon>
        <taxon>metagenomes</taxon>
        <taxon>ecological metagenomes</taxon>
    </lineage>
</organism>
<evidence type="ECO:0000256" key="6">
    <source>
        <dbReference type="ARBA" id="ARBA00023136"/>
    </source>
</evidence>
<feature type="transmembrane region" description="Helical" evidence="7">
    <location>
        <begin position="220"/>
        <end position="238"/>
    </location>
</feature>
<dbReference type="SUPFAM" id="SSF144091">
    <property type="entry name" value="Rhomboid-like"/>
    <property type="match status" value="1"/>
</dbReference>
<evidence type="ECO:0000256" key="5">
    <source>
        <dbReference type="ARBA" id="ARBA00022989"/>
    </source>
</evidence>